<feature type="domain" description="C2H2-type" evidence="10">
    <location>
        <begin position="1019"/>
        <end position="1046"/>
    </location>
</feature>
<evidence type="ECO:0000313" key="12">
    <source>
        <dbReference type="Proteomes" id="UP000503349"/>
    </source>
</evidence>
<keyword evidence="5 8" id="KW-0863">Zinc-finger</keyword>
<dbReference type="CDD" id="cd11657">
    <property type="entry name" value="TIN2_N"/>
    <property type="match status" value="1"/>
</dbReference>
<dbReference type="Proteomes" id="UP000503349">
    <property type="component" value="Chromosome 21"/>
</dbReference>
<keyword evidence="6" id="KW-0862">Zinc</keyword>
<feature type="domain" description="C2H2-type" evidence="10">
    <location>
        <begin position="1047"/>
        <end position="1074"/>
    </location>
</feature>
<feature type="domain" description="C2H2-type" evidence="10">
    <location>
        <begin position="965"/>
        <end position="992"/>
    </location>
</feature>
<evidence type="ECO:0000256" key="2">
    <source>
        <dbReference type="ARBA" id="ARBA00006991"/>
    </source>
</evidence>
<keyword evidence="4" id="KW-0677">Repeat</keyword>
<feature type="domain" description="C2H2-type" evidence="10">
    <location>
        <begin position="911"/>
        <end position="934"/>
    </location>
</feature>
<comment type="subcellular location">
    <subcellularLocation>
        <location evidence="1">Nucleus</location>
    </subcellularLocation>
</comment>
<evidence type="ECO:0000256" key="9">
    <source>
        <dbReference type="SAM" id="MobiDB-lite"/>
    </source>
</evidence>
<feature type="domain" description="C2H2-type" evidence="10">
    <location>
        <begin position="937"/>
        <end position="964"/>
    </location>
</feature>
<feature type="region of interest" description="Disordered" evidence="9">
    <location>
        <begin position="789"/>
        <end position="838"/>
    </location>
</feature>
<evidence type="ECO:0000256" key="1">
    <source>
        <dbReference type="ARBA" id="ARBA00004123"/>
    </source>
</evidence>
<evidence type="ECO:0000256" key="3">
    <source>
        <dbReference type="ARBA" id="ARBA00022723"/>
    </source>
</evidence>
<dbReference type="Pfam" id="PF13837">
    <property type="entry name" value="Myb_DNA-bind_4"/>
    <property type="match status" value="4"/>
</dbReference>
<feature type="compositionally biased region" description="Basic and acidic residues" evidence="9">
    <location>
        <begin position="814"/>
        <end position="824"/>
    </location>
</feature>
<dbReference type="Gene3D" id="3.30.160.60">
    <property type="entry name" value="Classic Zinc Finger"/>
    <property type="match status" value="7"/>
</dbReference>
<dbReference type="GO" id="GO:0005634">
    <property type="term" value="C:nucleus"/>
    <property type="evidence" value="ECO:0007669"/>
    <property type="project" value="UniProtKB-SubCell"/>
</dbReference>
<dbReference type="Gene3D" id="1.10.10.60">
    <property type="entry name" value="Homeodomain-like"/>
    <property type="match status" value="4"/>
</dbReference>
<protein>
    <submittedName>
        <fullName evidence="11">Zinc finger protein 624</fullName>
    </submittedName>
</protein>
<dbReference type="AlphaFoldDB" id="A0A6G1QQW8"/>
<feature type="compositionally biased region" description="Acidic residues" evidence="9">
    <location>
        <begin position="796"/>
        <end position="813"/>
    </location>
</feature>
<dbReference type="FunFam" id="3.30.160.60:FF:000446">
    <property type="entry name" value="Zinc finger protein"/>
    <property type="match status" value="2"/>
</dbReference>
<name>A0A6G1QQW8_CHAAH</name>
<dbReference type="PANTHER" id="PTHR24388">
    <property type="entry name" value="ZINC FINGER PROTEIN"/>
    <property type="match status" value="1"/>
</dbReference>
<dbReference type="Pfam" id="PF14973">
    <property type="entry name" value="TINF2_N"/>
    <property type="match status" value="1"/>
</dbReference>
<evidence type="ECO:0000256" key="8">
    <source>
        <dbReference type="PROSITE-ProRule" id="PRU00042"/>
    </source>
</evidence>
<dbReference type="InterPro" id="IPR013087">
    <property type="entry name" value="Znf_C2H2_type"/>
</dbReference>
<dbReference type="GO" id="GO:0000978">
    <property type="term" value="F:RNA polymerase II cis-regulatory region sequence-specific DNA binding"/>
    <property type="evidence" value="ECO:0007669"/>
    <property type="project" value="TreeGrafter"/>
</dbReference>
<dbReference type="SUPFAM" id="SSF57667">
    <property type="entry name" value="beta-beta-alpha zinc fingers"/>
    <property type="match status" value="5"/>
</dbReference>
<dbReference type="InterPro" id="IPR050527">
    <property type="entry name" value="Snail/Krueppel_Znf"/>
</dbReference>
<keyword evidence="7" id="KW-0539">Nucleus</keyword>
<evidence type="ECO:0000256" key="4">
    <source>
        <dbReference type="ARBA" id="ARBA00022737"/>
    </source>
</evidence>
<dbReference type="EMBL" id="CM015732">
    <property type="protein sequence ID" value="KAF3705081.1"/>
    <property type="molecule type" value="Genomic_DNA"/>
</dbReference>
<dbReference type="PANTHER" id="PTHR24388:SF54">
    <property type="entry name" value="PROTEIN ESCARGOT"/>
    <property type="match status" value="1"/>
</dbReference>
<evidence type="ECO:0000256" key="6">
    <source>
        <dbReference type="ARBA" id="ARBA00022833"/>
    </source>
</evidence>
<reference evidence="11 12" key="1">
    <citation type="submission" date="2019-02" db="EMBL/GenBank/DDBJ databases">
        <title>Opniocepnalus argus genome.</title>
        <authorList>
            <person name="Zhou C."/>
            <person name="Xiao S."/>
        </authorList>
    </citation>
    <scope>NUCLEOTIDE SEQUENCE [LARGE SCALE GENOMIC DNA]</scope>
    <source>
        <strain evidence="11">OARG1902GOOAL</strain>
        <tissue evidence="11">Muscle</tissue>
    </source>
</reference>
<dbReference type="GO" id="GO:0008270">
    <property type="term" value="F:zinc ion binding"/>
    <property type="evidence" value="ECO:0007669"/>
    <property type="project" value="UniProtKB-KW"/>
</dbReference>
<dbReference type="FunFam" id="3.30.160.60:FF:000151">
    <property type="entry name" value="Zinc finger and SCAN domain-containing 21"/>
    <property type="match status" value="1"/>
</dbReference>
<dbReference type="InterPro" id="IPR036236">
    <property type="entry name" value="Znf_C2H2_sf"/>
</dbReference>
<accession>A0A6G1QQW8</accession>
<feature type="domain" description="C2H2-type" evidence="10">
    <location>
        <begin position="993"/>
        <end position="1018"/>
    </location>
</feature>
<reference evidence="12" key="2">
    <citation type="submission" date="2019-02" db="EMBL/GenBank/DDBJ databases">
        <title>Opniocepnalus argus Var Kimnra genome.</title>
        <authorList>
            <person name="Zhou C."/>
            <person name="Xiao S."/>
        </authorList>
    </citation>
    <scope>NUCLEOTIDE SEQUENCE [LARGE SCALE GENOMIC DNA]</scope>
</reference>
<dbReference type="Pfam" id="PF00096">
    <property type="entry name" value="zf-C2H2"/>
    <property type="match status" value="5"/>
</dbReference>
<dbReference type="GO" id="GO:0000981">
    <property type="term" value="F:DNA-binding transcription factor activity, RNA polymerase II-specific"/>
    <property type="evidence" value="ECO:0007669"/>
    <property type="project" value="TreeGrafter"/>
</dbReference>
<dbReference type="PROSITE" id="PS50157">
    <property type="entry name" value="ZINC_FINGER_C2H2_2"/>
    <property type="match status" value="8"/>
</dbReference>
<evidence type="ECO:0000259" key="10">
    <source>
        <dbReference type="PROSITE" id="PS50157"/>
    </source>
</evidence>
<evidence type="ECO:0000313" key="11">
    <source>
        <dbReference type="EMBL" id="KAF3705081.1"/>
    </source>
</evidence>
<dbReference type="InterPro" id="IPR044822">
    <property type="entry name" value="Myb_DNA-bind_4"/>
</dbReference>
<proteinExistence type="inferred from homology"/>
<keyword evidence="3" id="KW-0479">Metal-binding</keyword>
<dbReference type="InterPro" id="IPR029400">
    <property type="entry name" value="TINF2_N"/>
</dbReference>
<sequence>MANWSHEETRALLSVWSDEKIQRDLEGLVRNERVYREVSDRLAAMGMSRSAKQCRQKIKKLKLEYRKSKLHSGGDGANIHFGWYSALDTIVGKRAATADNTEHLSNMIVEFTVSDADTDSPTTEDLTGSCSDTVMPHTLLSPAGYPLQNPQDPHFYSIQLEDIDGPTATTVTSTAVQTSVKDTPLCCWSSTEVQALLTLWANPAVQEELLLNVRNNKVYTHLSAKLASLGFNKAPKKCREKIKKLKQEYKRIKNSCRSESTSTRTSVWFAIMDDVLSSQAAAAKHSGTAEPSLPSRSQSFLDVTTNEEIQWMSDEVQVLMTLWAQPNIQKELHTPAANNRVYTYLSNELALVGFKKTPHQCSLKVNNLIEEYRKIKEMEPHGVLKSDWLTILDGVLGSEEASTAVDSSTVLTQPESPEHEHGNDMLRAVWTSDEVKVLLTRWADESVQEQLRSTQRNERVFAQLSSELATQGFDKTTSQCRSKIKLLKRKYKRVKEQRDSKKPRNRWFAIMDKVLGHHKPELKQAAEVKDSTPASLQTSQHIIAKTVENIGCHLSLSSLRLLVPTLRLMCAFAWQVVQCCNVVHYGKVEELVGLGTELAPELLTPREKVQLLLRLRARFVLELCRSETTANLPNINPHLKVIQDLTMGSSCDQEELEELENSKSNFVEVVYTLLEDPEERQMFFQEVFPLHYGQPYQALLNTLVWKFISRLDVLLPIPDIKQTAEWLSTAPSVMEECGQLVLESHELKALLHFHQQRSGNTNDHDSLAQNIFLPRLSLPPKAKMKQLAFEKPEMSTGDEAEDQYEYSEDEEPVEENHSDEKSVDDCSEENEDLKLKDKHNDDLTAANFSNVKNNLLSRKPVCSLCPCSDSQVSDLLQHIRKKQVVQKPVKDSFLQKVNAERCSPEMGSITNTCEYCGKVFMSLSILNKHIKAHTMLFQCDKCEKKYVTRDSLNVHRRIHTGEMPYLCSHCGRGFRSSCIFKSHVRIHTGERRYKCHICGKTSIQHLARHMRMHRGEKNYLCTECGKAFLSSGELRLHMRFHTGERPYTCKHCGRGFRAKCQLTVHIRQHTGECPYRCPVCPKSFHTLNAQKRHVLIHSNKKSFQCLKCGKIFRQEVTFKMHVQTHKEMSS</sequence>
<evidence type="ECO:0000256" key="5">
    <source>
        <dbReference type="ARBA" id="ARBA00022771"/>
    </source>
</evidence>
<dbReference type="SMART" id="SM00355">
    <property type="entry name" value="ZnF_C2H2"/>
    <property type="match status" value="8"/>
</dbReference>
<feature type="domain" description="C2H2-type" evidence="10">
    <location>
        <begin position="1075"/>
        <end position="1102"/>
    </location>
</feature>
<keyword evidence="12" id="KW-1185">Reference proteome</keyword>
<comment type="similarity">
    <text evidence="2">Belongs to the krueppel C2H2-type zinc-finger protein family.</text>
</comment>
<feature type="domain" description="C2H2-type" evidence="10">
    <location>
        <begin position="1103"/>
        <end position="1130"/>
    </location>
</feature>
<dbReference type="PROSITE" id="PS00028">
    <property type="entry name" value="ZINC_FINGER_C2H2_1"/>
    <property type="match status" value="6"/>
</dbReference>
<gene>
    <name evidence="11" type="ORF">EXN66_Car020772</name>
</gene>
<evidence type="ECO:0000256" key="7">
    <source>
        <dbReference type="ARBA" id="ARBA00023242"/>
    </source>
</evidence>
<dbReference type="FunFam" id="1.10.10.60:FF:000032">
    <property type="entry name" value="Zinc finger and SCAN domain-containing 20"/>
    <property type="match status" value="1"/>
</dbReference>
<organism evidence="11 12">
    <name type="scientific">Channa argus</name>
    <name type="common">Northern snakehead</name>
    <name type="synonym">Ophicephalus argus</name>
    <dbReference type="NCBI Taxonomy" id="215402"/>
    <lineage>
        <taxon>Eukaryota</taxon>
        <taxon>Metazoa</taxon>
        <taxon>Chordata</taxon>
        <taxon>Craniata</taxon>
        <taxon>Vertebrata</taxon>
        <taxon>Euteleostomi</taxon>
        <taxon>Actinopterygii</taxon>
        <taxon>Neopterygii</taxon>
        <taxon>Teleostei</taxon>
        <taxon>Neoteleostei</taxon>
        <taxon>Acanthomorphata</taxon>
        <taxon>Anabantaria</taxon>
        <taxon>Anabantiformes</taxon>
        <taxon>Channoidei</taxon>
        <taxon>Channidae</taxon>
        <taxon>Channa</taxon>
    </lineage>
</organism>
<dbReference type="FunFam" id="3.30.160.60:FF:002343">
    <property type="entry name" value="Zinc finger protein 33A"/>
    <property type="match status" value="1"/>
</dbReference>